<dbReference type="AlphaFoldDB" id="A0A8W8NK20"/>
<keyword evidence="4" id="KW-1185">Reference proteome</keyword>
<dbReference type="InterPro" id="IPR040219">
    <property type="entry name" value="KIAA1143-like"/>
</dbReference>
<protein>
    <recommendedName>
        <fullName evidence="2">DUF4604 domain-containing protein</fullName>
    </recommendedName>
</protein>
<dbReference type="EnsemblMetazoa" id="G7476.1">
    <property type="protein sequence ID" value="G7476.1:cds"/>
    <property type="gene ID" value="G7476"/>
</dbReference>
<evidence type="ECO:0000313" key="4">
    <source>
        <dbReference type="Proteomes" id="UP000005408"/>
    </source>
</evidence>
<dbReference type="PANTHER" id="PTHR31195">
    <property type="entry name" value="GEO02494P1"/>
    <property type="match status" value="1"/>
</dbReference>
<reference evidence="3" key="1">
    <citation type="submission" date="2022-08" db="UniProtKB">
        <authorList>
            <consortium name="EnsemblMetazoa"/>
        </authorList>
    </citation>
    <scope>IDENTIFICATION</scope>
    <source>
        <strain evidence="3">05x7-T-G4-1.051#20</strain>
    </source>
</reference>
<evidence type="ECO:0000256" key="1">
    <source>
        <dbReference type="SAM" id="MobiDB-lite"/>
    </source>
</evidence>
<name>A0A8W8NK20_MAGGI</name>
<sequence length="152" mass="17535">MPKAKIAYVQNDEPDFIKKFKQKVGYKEGPTVDTKREIPNFEDDGDEDRPDNDDEKPMIVQLREGDLTAEEVEELEKSQEPAADGKIKFKKPVKRSGEETELNTSTKKKKEQKDEAKKEEKEKKDRKEKKKTGKAVKNSTLLSFNEEEEDAT</sequence>
<accession>A0A8W8NK20</accession>
<feature type="compositionally biased region" description="Acidic residues" evidence="1">
    <location>
        <begin position="40"/>
        <end position="54"/>
    </location>
</feature>
<proteinExistence type="predicted"/>
<dbReference type="OMA" id="KRQVGYR"/>
<dbReference type="Proteomes" id="UP000005408">
    <property type="component" value="Unassembled WGS sequence"/>
</dbReference>
<evidence type="ECO:0000259" key="2">
    <source>
        <dbReference type="Pfam" id="PF15377"/>
    </source>
</evidence>
<dbReference type="Pfam" id="PF15377">
    <property type="entry name" value="DUF4604"/>
    <property type="match status" value="1"/>
</dbReference>
<feature type="compositionally biased region" description="Basic and acidic residues" evidence="1">
    <location>
        <begin position="75"/>
        <end position="87"/>
    </location>
</feature>
<dbReference type="OrthoDB" id="10043580at2759"/>
<dbReference type="InterPro" id="IPR027911">
    <property type="entry name" value="DUF4604"/>
</dbReference>
<feature type="compositionally biased region" description="Basic and acidic residues" evidence="1">
    <location>
        <begin position="111"/>
        <end position="125"/>
    </location>
</feature>
<organism evidence="3 4">
    <name type="scientific">Magallana gigas</name>
    <name type="common">Pacific oyster</name>
    <name type="synonym">Crassostrea gigas</name>
    <dbReference type="NCBI Taxonomy" id="29159"/>
    <lineage>
        <taxon>Eukaryota</taxon>
        <taxon>Metazoa</taxon>
        <taxon>Spiralia</taxon>
        <taxon>Lophotrochozoa</taxon>
        <taxon>Mollusca</taxon>
        <taxon>Bivalvia</taxon>
        <taxon>Autobranchia</taxon>
        <taxon>Pteriomorphia</taxon>
        <taxon>Ostreida</taxon>
        <taxon>Ostreoidea</taxon>
        <taxon>Ostreidae</taxon>
        <taxon>Magallana</taxon>
    </lineage>
</organism>
<evidence type="ECO:0000313" key="3">
    <source>
        <dbReference type="EnsemblMetazoa" id="G7476.1:cds"/>
    </source>
</evidence>
<feature type="domain" description="DUF4604" evidence="2">
    <location>
        <begin position="5"/>
        <end position="148"/>
    </location>
</feature>
<dbReference type="PANTHER" id="PTHR31195:SF2">
    <property type="entry name" value="GEO02494P1"/>
    <property type="match status" value="1"/>
</dbReference>
<feature type="region of interest" description="Disordered" evidence="1">
    <location>
        <begin position="22"/>
        <end position="152"/>
    </location>
</feature>